<dbReference type="Pfam" id="PF13505">
    <property type="entry name" value="OMP_b-brl"/>
    <property type="match status" value="1"/>
</dbReference>
<keyword evidence="4" id="KW-1185">Reference proteome</keyword>
<evidence type="ECO:0000259" key="2">
    <source>
        <dbReference type="Pfam" id="PF13505"/>
    </source>
</evidence>
<sequence length="165" mass="18082">MKKIILLFGLFVSFTATIYAQGSLEVGNYQLNGGFGFSGWGIPVYVGVDYGIAEDFTVGGEISYRSDSHKNVSYSGLGIMANGNYHFNRVLRIPSEFDVYAGATVGYFHWSHNNNHPYLESYHSSGLGWGLQVGGRYFFNDNFGVNLELGGGNVVSGKLGITYIF</sequence>
<dbReference type="EMBL" id="BLBC01000014">
    <property type="protein sequence ID" value="GET46876.1"/>
    <property type="molecule type" value="Genomic_DNA"/>
</dbReference>
<dbReference type="InterPro" id="IPR027385">
    <property type="entry name" value="Beta-barrel_OMP"/>
</dbReference>
<dbReference type="SUPFAM" id="SSF56925">
    <property type="entry name" value="OMPA-like"/>
    <property type="match status" value="1"/>
</dbReference>
<evidence type="ECO:0000313" key="4">
    <source>
        <dbReference type="Proteomes" id="UP000398217"/>
    </source>
</evidence>
<dbReference type="OrthoDB" id="658990at2"/>
<evidence type="ECO:0000256" key="1">
    <source>
        <dbReference type="ARBA" id="ARBA00022729"/>
    </source>
</evidence>
<dbReference type="AlphaFoldDB" id="A0A5M4BCT4"/>
<accession>A0A5M4BCT4</accession>
<proteinExistence type="predicted"/>
<reference evidence="4" key="1">
    <citation type="journal article" date="2020" name="Int. J. Syst. Evol. Microbiol.">
        <title>Capnocytophaga felis sp. nov. isolated from the feline oral cavity.</title>
        <authorList>
            <person name="Suzuki M."/>
            <person name="Umeda K."/>
            <person name="Kimura M."/>
            <person name="Imaoka K."/>
            <person name="Morikawa S."/>
            <person name="Maeda K."/>
        </authorList>
    </citation>
    <scope>NUCLEOTIDE SEQUENCE [LARGE SCALE GENOMIC DNA]</scope>
    <source>
        <strain evidence="4">KC07070</strain>
    </source>
</reference>
<keyword evidence="1" id="KW-0732">Signal</keyword>
<feature type="domain" description="Outer membrane protein beta-barrel" evidence="2">
    <location>
        <begin position="18"/>
        <end position="151"/>
    </location>
</feature>
<comment type="caution">
    <text evidence="3">The sequence shown here is derived from an EMBL/GenBank/DDBJ whole genome shotgun (WGS) entry which is preliminary data.</text>
</comment>
<dbReference type="Proteomes" id="UP000398217">
    <property type="component" value="Unassembled WGS sequence"/>
</dbReference>
<dbReference type="InterPro" id="IPR011250">
    <property type="entry name" value="OMP/PagP_B-barrel"/>
</dbReference>
<protein>
    <recommendedName>
        <fullName evidence="2">Outer membrane protein beta-barrel domain-containing protein</fullName>
    </recommendedName>
</protein>
<evidence type="ECO:0000313" key="3">
    <source>
        <dbReference type="EMBL" id="GET46876.1"/>
    </source>
</evidence>
<dbReference type="RefSeq" id="WP_155285494.1">
    <property type="nucleotide sequence ID" value="NZ_BLBC01000014.1"/>
</dbReference>
<dbReference type="Gene3D" id="2.40.160.20">
    <property type="match status" value="1"/>
</dbReference>
<name>A0A5M4BCT4_9FLAO</name>
<gene>
    <name evidence="3" type="ORF">RCZ01_21780</name>
</gene>
<organism evidence="3 4">
    <name type="scientific">Capnocytophaga felis</name>
    <dbReference type="NCBI Taxonomy" id="2267611"/>
    <lineage>
        <taxon>Bacteria</taxon>
        <taxon>Pseudomonadati</taxon>
        <taxon>Bacteroidota</taxon>
        <taxon>Flavobacteriia</taxon>
        <taxon>Flavobacteriales</taxon>
        <taxon>Flavobacteriaceae</taxon>
        <taxon>Capnocytophaga</taxon>
    </lineage>
</organism>